<protein>
    <submittedName>
        <fullName evidence="1">Uncharacterized protein</fullName>
    </submittedName>
</protein>
<evidence type="ECO:0000313" key="2">
    <source>
        <dbReference type="Proteomes" id="UP000266915"/>
    </source>
</evidence>
<evidence type="ECO:0000313" key="1">
    <source>
        <dbReference type="EMBL" id="ROR80043.1"/>
    </source>
</evidence>
<proteinExistence type="predicted"/>
<name>A0A1S7BDM6_9MICO</name>
<dbReference type="EMBL" id="RKHL01000001">
    <property type="protein sequence ID" value="ROR80043.1"/>
    <property type="molecule type" value="Genomic_DNA"/>
</dbReference>
<sequence>MNDSQLPIVKQFTYTDFAILLATVEHSSPLDGNSGDSSVRFNVQGGSIWLGTEERDSESQRDFTIQLSGTSEHQILARAFREIADQLDAAPVRGQAG</sequence>
<dbReference type="OrthoDB" id="9971805at2"/>
<dbReference type="KEGG" id="pflu:BWO91_19135"/>
<reference evidence="1 2" key="1">
    <citation type="submission" date="2018-11" db="EMBL/GenBank/DDBJ databases">
        <title>Sequencing the genomes of 1000 actinobacteria strains.</title>
        <authorList>
            <person name="Klenk H.-P."/>
        </authorList>
    </citation>
    <scope>NUCLEOTIDE SEQUENCE [LARGE SCALE GENOMIC DNA]</scope>
    <source>
        <strain evidence="1 2">DSM 14012</strain>
    </source>
</reference>
<dbReference type="Proteomes" id="UP000266915">
    <property type="component" value="Unassembled WGS sequence"/>
</dbReference>
<dbReference type="STRING" id="150123.BWO91_19135"/>
<dbReference type="AlphaFoldDB" id="A0A1S7BDM6"/>
<gene>
    <name evidence="1" type="ORF">EDD42_0075</name>
</gene>
<dbReference type="RefSeq" id="WP_079003693.1">
    <property type="nucleotide sequence ID" value="NZ_CP019402.1"/>
</dbReference>
<comment type="caution">
    <text evidence="1">The sequence shown here is derived from an EMBL/GenBank/DDBJ whole genome shotgun (WGS) entry which is preliminary data.</text>
</comment>
<accession>A0A1S7BDM6</accession>
<organism evidence="1 2">
    <name type="scientific">Plantibacter flavus</name>
    <dbReference type="NCBI Taxonomy" id="150123"/>
    <lineage>
        <taxon>Bacteria</taxon>
        <taxon>Bacillati</taxon>
        <taxon>Actinomycetota</taxon>
        <taxon>Actinomycetes</taxon>
        <taxon>Micrococcales</taxon>
        <taxon>Microbacteriaceae</taxon>
        <taxon>Plantibacter</taxon>
    </lineage>
</organism>
<keyword evidence="2" id="KW-1185">Reference proteome</keyword>